<dbReference type="PANTHER" id="PTHR12526">
    <property type="entry name" value="GLYCOSYLTRANSFERASE"/>
    <property type="match status" value="1"/>
</dbReference>
<feature type="domain" description="Glycosyl transferase family 1" evidence="3">
    <location>
        <begin position="170"/>
        <end position="323"/>
    </location>
</feature>
<dbReference type="InterPro" id="IPR028098">
    <property type="entry name" value="Glyco_trans_4-like_N"/>
</dbReference>
<reference evidence="5 6" key="1">
    <citation type="submission" date="2021-03" db="EMBL/GenBank/DDBJ databases">
        <title>Sequencing the genomes of 1000 actinobacteria strains.</title>
        <authorList>
            <person name="Klenk H.-P."/>
        </authorList>
    </citation>
    <scope>NUCLEOTIDE SEQUENCE [LARGE SCALE GENOMIC DNA]</scope>
    <source>
        <strain evidence="5 6">DSM 45510</strain>
    </source>
</reference>
<dbReference type="Proteomes" id="UP000741013">
    <property type="component" value="Unassembled WGS sequence"/>
</dbReference>
<dbReference type="EMBL" id="JAGGMS010000001">
    <property type="protein sequence ID" value="MBP2182621.1"/>
    <property type="molecule type" value="Genomic_DNA"/>
</dbReference>
<dbReference type="Pfam" id="PF13439">
    <property type="entry name" value="Glyco_transf_4"/>
    <property type="match status" value="1"/>
</dbReference>
<dbReference type="SUPFAM" id="SSF53756">
    <property type="entry name" value="UDP-Glycosyltransferase/glycogen phosphorylase"/>
    <property type="match status" value="1"/>
</dbReference>
<dbReference type="Gene3D" id="3.40.50.2000">
    <property type="entry name" value="Glycogen Phosphorylase B"/>
    <property type="match status" value="2"/>
</dbReference>
<comment type="caution">
    <text evidence="5">The sequence shown here is derived from an EMBL/GenBank/DDBJ whole genome shotgun (WGS) entry which is preliminary data.</text>
</comment>
<accession>A0ABS4PVM8</accession>
<keyword evidence="1" id="KW-0328">Glycosyltransferase</keyword>
<gene>
    <name evidence="5" type="ORF">JOM49_004147</name>
</gene>
<evidence type="ECO:0000313" key="6">
    <source>
        <dbReference type="Proteomes" id="UP000741013"/>
    </source>
</evidence>
<evidence type="ECO:0000259" key="4">
    <source>
        <dbReference type="Pfam" id="PF13439"/>
    </source>
</evidence>
<organism evidence="5 6">
    <name type="scientific">Amycolatopsis magusensis</name>
    <dbReference type="NCBI Taxonomy" id="882444"/>
    <lineage>
        <taxon>Bacteria</taxon>
        <taxon>Bacillati</taxon>
        <taxon>Actinomycetota</taxon>
        <taxon>Actinomycetes</taxon>
        <taxon>Pseudonocardiales</taxon>
        <taxon>Pseudonocardiaceae</taxon>
        <taxon>Amycolatopsis</taxon>
    </lineage>
</organism>
<keyword evidence="2" id="KW-0808">Transferase</keyword>
<feature type="domain" description="Glycosyltransferase subfamily 4-like N-terminal" evidence="4">
    <location>
        <begin position="15"/>
        <end position="161"/>
    </location>
</feature>
<dbReference type="Pfam" id="PF00534">
    <property type="entry name" value="Glycos_transf_1"/>
    <property type="match status" value="1"/>
</dbReference>
<name>A0ABS4PVM8_9PSEU</name>
<evidence type="ECO:0000259" key="3">
    <source>
        <dbReference type="Pfam" id="PF00534"/>
    </source>
</evidence>
<protein>
    <submittedName>
        <fullName evidence="5">Glycosyltransferase involved in cell wall biosynthesis</fullName>
    </submittedName>
</protein>
<keyword evidence="6" id="KW-1185">Reference proteome</keyword>
<evidence type="ECO:0000256" key="2">
    <source>
        <dbReference type="ARBA" id="ARBA00022679"/>
    </source>
</evidence>
<evidence type="ECO:0000313" key="5">
    <source>
        <dbReference type="EMBL" id="MBP2182621.1"/>
    </source>
</evidence>
<dbReference type="InterPro" id="IPR001296">
    <property type="entry name" value="Glyco_trans_1"/>
</dbReference>
<evidence type="ECO:0000256" key="1">
    <source>
        <dbReference type="ARBA" id="ARBA00022676"/>
    </source>
</evidence>
<proteinExistence type="predicted"/>
<sequence>MNMRVLHVISEMGTGGAEALVGEMVHRGPGFGWTSGVASGGGHRAEALGAQGVPLFTVPIARRTAGGVLRAARLTRTAVRKFRPDVVIAHNVSASVSAKLAIIGQRVPLLTVFHGVAEADYRTSARILRRTSDVVVAVAPVIAGRLRSAGLPRPKVIRNAVALPSEVDSREAVRASLRLPAGVPVALCLARLEPQKRHDVLLEAWAKVSGDAILLIAGDGSLREELLEHSADLGLGDRVRFLGDRTDGPALLAAADVTVLTSDWEGLPIALLESLAAERPVVATDVDGVREVLSAGGGLLVPPGEPDAVAQALRKMLDDPGERSCAAAAGLATIRREYHPDALMESYDELLRSDLLGGRR</sequence>